<dbReference type="AlphaFoldDB" id="A0AAD9WML7"/>
<gene>
    <name evidence="4" type="ORF">Ddye_030300</name>
</gene>
<dbReference type="EMBL" id="JANJYI010000009">
    <property type="protein sequence ID" value="KAK2635508.1"/>
    <property type="molecule type" value="Genomic_DNA"/>
</dbReference>
<dbReference type="InterPro" id="IPR035979">
    <property type="entry name" value="RBD_domain_sf"/>
</dbReference>
<dbReference type="Pfam" id="PF00076">
    <property type="entry name" value="RRM_1"/>
    <property type="match status" value="1"/>
</dbReference>
<dbReference type="InterPro" id="IPR012337">
    <property type="entry name" value="RNaseH-like_sf"/>
</dbReference>
<proteinExistence type="predicted"/>
<dbReference type="CDD" id="cd01650">
    <property type="entry name" value="RT_nLTR_like"/>
    <property type="match status" value="1"/>
</dbReference>
<feature type="region of interest" description="Disordered" evidence="2">
    <location>
        <begin position="207"/>
        <end position="232"/>
    </location>
</feature>
<feature type="region of interest" description="Disordered" evidence="2">
    <location>
        <begin position="327"/>
        <end position="363"/>
    </location>
</feature>
<protein>
    <recommendedName>
        <fullName evidence="3">RRM domain-containing protein</fullName>
    </recommendedName>
</protein>
<dbReference type="SUPFAM" id="SSF54928">
    <property type="entry name" value="RNA-binding domain, RBD"/>
    <property type="match status" value="1"/>
</dbReference>
<evidence type="ECO:0000313" key="4">
    <source>
        <dbReference type="EMBL" id="KAK2635508.1"/>
    </source>
</evidence>
<dbReference type="SMART" id="SM00360">
    <property type="entry name" value="RRM"/>
    <property type="match status" value="1"/>
</dbReference>
<keyword evidence="5" id="KW-1185">Reference proteome</keyword>
<evidence type="ECO:0000256" key="2">
    <source>
        <dbReference type="SAM" id="MobiDB-lite"/>
    </source>
</evidence>
<dbReference type="InterPro" id="IPR000477">
    <property type="entry name" value="RT_dom"/>
</dbReference>
<feature type="domain" description="RRM" evidence="3">
    <location>
        <begin position="32"/>
        <end position="129"/>
    </location>
</feature>
<dbReference type="InterPro" id="IPR044730">
    <property type="entry name" value="RNase_H-like_dom_plant"/>
</dbReference>
<feature type="compositionally biased region" description="Polar residues" evidence="2">
    <location>
        <begin position="327"/>
        <end position="338"/>
    </location>
</feature>
<reference evidence="4" key="1">
    <citation type="journal article" date="2023" name="Plant J.">
        <title>Genome sequences and population genomics provide insights into the demographic history, inbreeding, and mutation load of two 'living fossil' tree species of Dipteronia.</title>
        <authorList>
            <person name="Feng Y."/>
            <person name="Comes H.P."/>
            <person name="Chen J."/>
            <person name="Zhu S."/>
            <person name="Lu R."/>
            <person name="Zhang X."/>
            <person name="Li P."/>
            <person name="Qiu J."/>
            <person name="Olsen K.M."/>
            <person name="Qiu Y."/>
        </authorList>
    </citation>
    <scope>NUCLEOTIDE SEQUENCE</scope>
    <source>
        <strain evidence="4">KIB01</strain>
    </source>
</reference>
<dbReference type="Proteomes" id="UP001280121">
    <property type="component" value="Unassembled WGS sequence"/>
</dbReference>
<dbReference type="InterPro" id="IPR026960">
    <property type="entry name" value="RVT-Znf"/>
</dbReference>
<dbReference type="CDD" id="cd00590">
    <property type="entry name" value="RRM_SF"/>
    <property type="match status" value="1"/>
</dbReference>
<organism evidence="4 5">
    <name type="scientific">Dipteronia dyeriana</name>
    <dbReference type="NCBI Taxonomy" id="168575"/>
    <lineage>
        <taxon>Eukaryota</taxon>
        <taxon>Viridiplantae</taxon>
        <taxon>Streptophyta</taxon>
        <taxon>Embryophyta</taxon>
        <taxon>Tracheophyta</taxon>
        <taxon>Spermatophyta</taxon>
        <taxon>Magnoliopsida</taxon>
        <taxon>eudicotyledons</taxon>
        <taxon>Gunneridae</taxon>
        <taxon>Pentapetalae</taxon>
        <taxon>rosids</taxon>
        <taxon>malvids</taxon>
        <taxon>Sapindales</taxon>
        <taxon>Sapindaceae</taxon>
        <taxon>Hippocastanoideae</taxon>
        <taxon>Acereae</taxon>
        <taxon>Dipteronia</taxon>
    </lineage>
</organism>
<dbReference type="InterPro" id="IPR012677">
    <property type="entry name" value="Nucleotide-bd_a/b_plait_sf"/>
</dbReference>
<sequence>MRENRERNFRFFSQGGEVRINGRRKDFRDKLFSVYVDNMNPVVDSTGLWGIFKFFGRVRDVFLSHKKASRNSSFGFIRFGTLEEARKVASLRKRYEVERNVGNVKKYIHGQSFVKVVKESFQKLDRTRHIGDQRFGSPKSITVGMNLRVEIMNRDESQSDSTWLELSAVGVLKSFIDISSVNRLEKIEGLGFGKGIMEINGQVQKNGKGLSSFKNDSTKEKENDDCSNSSPNDIVKGNMVITNNYMGESSYGGLGQNLAGNFYIDLGCGSTQNDGKKTGMAQISEDPNNSDVLDHCLSNKKTISLVSGGGDAFTKCFSSHVSANQNPNLQGETASNSHKFGKGAKKGLKSDGKGSRMCKSHGTVTRKDKSKVSNYSEISNEAINRVDPSNERWVLEEEVAKFIDKCVVMDGRLELWRFILNTQSFLSGTWVFGGDFNTVLNQSKRIGGPGSLKSKGLGKSLSDHNPIVLGDPAVDWGPRPFRFQNEWCFNKELMSDVRKAWKSFKGSLVGTAYEILAKVLANRLKWVMDAVISPSQMAFVKGRHIIDSFVIAEEVIHSWKRADKGGLLVKLDFGKAYDSVDHEFLFQVLSIIEQGLIKGVSFGNEGFQLTHLQFVDDTILFIEPIKVSKKHLDEEVWARAFRCVLASLLIMYLGMPLGGNLKREALWSPVVKKVEDGLALWKRGRIKDKGVSLLAKWIWHFGREHSSLWKKVICYKYRWRDDGIVWDPVEQKTFSIFIKSVCRLFDPWSVSSPIIKKGFQLIQWFALSFWLGIVPPKVEVFLWQLFKGRILVSDVLLKFGMSHIASNVCPLCDRESETINHLFLHLPVEFVDSLMAEILAIHRACALISSGMFLLNRNIFIMSDSKSIVSWIIGDGFGHLRLVNFMYDIRQFLLFMNSVSIIFTPSISNSLADNLAKAGTVLMEERLEWGSTFGVLLRGIALSVLSFCFVSPRCLG</sequence>
<dbReference type="Pfam" id="PF00078">
    <property type="entry name" value="RVT_1"/>
    <property type="match status" value="1"/>
</dbReference>
<dbReference type="InterPro" id="IPR000504">
    <property type="entry name" value="RRM_dom"/>
</dbReference>
<keyword evidence="1" id="KW-0694">RNA-binding</keyword>
<evidence type="ECO:0000259" key="3">
    <source>
        <dbReference type="PROSITE" id="PS50102"/>
    </source>
</evidence>
<accession>A0AAD9WML7</accession>
<comment type="caution">
    <text evidence="4">The sequence shown here is derived from an EMBL/GenBank/DDBJ whole genome shotgun (WGS) entry which is preliminary data.</text>
</comment>
<evidence type="ECO:0000313" key="5">
    <source>
        <dbReference type="Proteomes" id="UP001280121"/>
    </source>
</evidence>
<dbReference type="SUPFAM" id="SSF53098">
    <property type="entry name" value="Ribonuclease H-like"/>
    <property type="match status" value="1"/>
</dbReference>
<dbReference type="Gene3D" id="3.30.70.330">
    <property type="match status" value="1"/>
</dbReference>
<dbReference type="GO" id="GO:0003723">
    <property type="term" value="F:RNA binding"/>
    <property type="evidence" value="ECO:0007669"/>
    <property type="project" value="UniProtKB-UniRule"/>
</dbReference>
<dbReference type="Pfam" id="PF13966">
    <property type="entry name" value="zf-RVT"/>
    <property type="match status" value="1"/>
</dbReference>
<name>A0AAD9WML7_9ROSI</name>
<dbReference type="PROSITE" id="PS50102">
    <property type="entry name" value="RRM"/>
    <property type="match status" value="1"/>
</dbReference>
<dbReference type="CDD" id="cd06222">
    <property type="entry name" value="RNase_H_like"/>
    <property type="match status" value="1"/>
</dbReference>
<evidence type="ECO:0000256" key="1">
    <source>
        <dbReference type="PROSITE-ProRule" id="PRU00176"/>
    </source>
</evidence>